<dbReference type="Proteomes" id="UP000288216">
    <property type="component" value="Unassembled WGS sequence"/>
</dbReference>
<evidence type="ECO:0000313" key="2">
    <source>
        <dbReference type="EMBL" id="GCB87319.1"/>
    </source>
</evidence>
<feature type="non-terminal residue" evidence="2">
    <location>
        <position position="39"/>
    </location>
</feature>
<feature type="region of interest" description="Disordered" evidence="1">
    <location>
        <begin position="1"/>
        <end position="39"/>
    </location>
</feature>
<dbReference type="EMBL" id="BFAA01457415">
    <property type="protein sequence ID" value="GCB87319.1"/>
    <property type="molecule type" value="Genomic_DNA"/>
</dbReference>
<name>A0A401QPG6_SCYTO</name>
<keyword evidence="3" id="KW-1185">Reference proteome</keyword>
<protein>
    <submittedName>
        <fullName evidence="2">Uncharacterized protein</fullName>
    </submittedName>
</protein>
<evidence type="ECO:0000313" key="3">
    <source>
        <dbReference type="Proteomes" id="UP000288216"/>
    </source>
</evidence>
<gene>
    <name evidence="2" type="ORF">scyTo_0028046</name>
</gene>
<sequence length="39" mass="4157">MEPRAGVLELRVGAQKSGEEAWESEAGSQEPGEGVKIML</sequence>
<evidence type="ECO:0000256" key="1">
    <source>
        <dbReference type="SAM" id="MobiDB-lite"/>
    </source>
</evidence>
<proteinExistence type="predicted"/>
<reference evidence="2 3" key="1">
    <citation type="journal article" date="2018" name="Nat. Ecol. Evol.">
        <title>Shark genomes provide insights into elasmobranch evolution and the origin of vertebrates.</title>
        <authorList>
            <person name="Hara Y"/>
            <person name="Yamaguchi K"/>
            <person name="Onimaru K"/>
            <person name="Kadota M"/>
            <person name="Koyanagi M"/>
            <person name="Keeley SD"/>
            <person name="Tatsumi K"/>
            <person name="Tanaka K"/>
            <person name="Motone F"/>
            <person name="Kageyama Y"/>
            <person name="Nozu R"/>
            <person name="Adachi N"/>
            <person name="Nishimura O"/>
            <person name="Nakagawa R"/>
            <person name="Tanegashima C"/>
            <person name="Kiyatake I"/>
            <person name="Matsumoto R"/>
            <person name="Murakumo K"/>
            <person name="Nishida K"/>
            <person name="Terakita A"/>
            <person name="Kuratani S"/>
            <person name="Sato K"/>
            <person name="Hyodo S Kuraku.S."/>
        </authorList>
    </citation>
    <scope>NUCLEOTIDE SEQUENCE [LARGE SCALE GENOMIC DNA]</scope>
</reference>
<comment type="caution">
    <text evidence="2">The sequence shown here is derived from an EMBL/GenBank/DDBJ whole genome shotgun (WGS) entry which is preliminary data.</text>
</comment>
<dbReference type="AlphaFoldDB" id="A0A401QPG6"/>
<organism evidence="2 3">
    <name type="scientific">Scyliorhinus torazame</name>
    <name type="common">Cloudy catshark</name>
    <name type="synonym">Catulus torazame</name>
    <dbReference type="NCBI Taxonomy" id="75743"/>
    <lineage>
        <taxon>Eukaryota</taxon>
        <taxon>Metazoa</taxon>
        <taxon>Chordata</taxon>
        <taxon>Craniata</taxon>
        <taxon>Vertebrata</taxon>
        <taxon>Chondrichthyes</taxon>
        <taxon>Elasmobranchii</taxon>
        <taxon>Galeomorphii</taxon>
        <taxon>Galeoidea</taxon>
        <taxon>Carcharhiniformes</taxon>
        <taxon>Scyliorhinidae</taxon>
        <taxon>Scyliorhinus</taxon>
    </lineage>
</organism>
<accession>A0A401QPG6</accession>